<comment type="subcellular location">
    <subcellularLocation>
        <location evidence="1">Cell membrane</location>
        <topology evidence="1">Multi-pass membrane protein</topology>
    </subcellularLocation>
</comment>
<evidence type="ECO:0000256" key="3">
    <source>
        <dbReference type="ARBA" id="ARBA00022519"/>
    </source>
</evidence>
<name>A0AAV4LEG8_9BACL</name>
<evidence type="ECO:0000256" key="1">
    <source>
        <dbReference type="ARBA" id="ARBA00004651"/>
    </source>
</evidence>
<reference evidence="10" key="1">
    <citation type="journal article" date="2023" name="Int. J. Syst. Evol. Microbiol.">
        <title>Collibacillus ludicampi gen. nov., sp. nov., a new soil bacterium of the family Alicyclobacillaceae.</title>
        <authorList>
            <person name="Jojima T."/>
            <person name="Ioku Y."/>
            <person name="Fukuta Y."/>
            <person name="Shirasaka N."/>
            <person name="Matsumura Y."/>
            <person name="Mori M."/>
        </authorList>
    </citation>
    <scope>NUCLEOTIDE SEQUENCE</scope>
    <source>
        <strain evidence="10">TP075</strain>
    </source>
</reference>
<feature type="transmembrane region" description="Helical" evidence="8">
    <location>
        <begin position="76"/>
        <end position="95"/>
    </location>
</feature>
<evidence type="ECO:0000256" key="7">
    <source>
        <dbReference type="ARBA" id="ARBA00034125"/>
    </source>
</evidence>
<evidence type="ECO:0000313" key="11">
    <source>
        <dbReference type="Proteomes" id="UP001057291"/>
    </source>
</evidence>
<dbReference type="Pfam" id="PF12821">
    <property type="entry name" value="ThrE_2"/>
    <property type="match status" value="1"/>
</dbReference>
<dbReference type="Proteomes" id="UP001057291">
    <property type="component" value="Unassembled WGS sequence"/>
</dbReference>
<keyword evidence="6 8" id="KW-0472">Membrane</keyword>
<evidence type="ECO:0000256" key="6">
    <source>
        <dbReference type="ARBA" id="ARBA00023136"/>
    </source>
</evidence>
<keyword evidence="11" id="KW-1185">Reference proteome</keyword>
<keyword evidence="5 8" id="KW-1133">Transmembrane helix</keyword>
<comment type="caution">
    <text evidence="10">The sequence shown here is derived from an EMBL/GenBank/DDBJ whole genome shotgun (WGS) entry which is preliminary data.</text>
</comment>
<evidence type="ECO:0000256" key="5">
    <source>
        <dbReference type="ARBA" id="ARBA00022989"/>
    </source>
</evidence>
<dbReference type="GO" id="GO:0015744">
    <property type="term" value="P:succinate transport"/>
    <property type="evidence" value="ECO:0007669"/>
    <property type="project" value="TreeGrafter"/>
</dbReference>
<keyword evidence="4 8" id="KW-0812">Transmembrane</keyword>
<evidence type="ECO:0000313" key="10">
    <source>
        <dbReference type="EMBL" id="GIM46068.1"/>
    </source>
</evidence>
<dbReference type="InterPro" id="IPR024528">
    <property type="entry name" value="ThrE_2"/>
</dbReference>
<keyword evidence="3" id="KW-0997">Cell inner membrane</keyword>
<feature type="domain" description="Threonine/Serine exporter ThrE" evidence="9">
    <location>
        <begin position="5"/>
        <end position="129"/>
    </location>
</feature>
<organism evidence="10 11">
    <name type="scientific">Collibacillus ludicampi</name>
    <dbReference type="NCBI Taxonomy" id="2771369"/>
    <lineage>
        <taxon>Bacteria</taxon>
        <taxon>Bacillati</taxon>
        <taxon>Bacillota</taxon>
        <taxon>Bacilli</taxon>
        <taxon>Bacillales</taxon>
        <taxon>Alicyclobacillaceae</taxon>
        <taxon>Collibacillus</taxon>
    </lineage>
</organism>
<accession>A0AAV4LEG8</accession>
<comment type="similarity">
    <text evidence="7">Belongs to the ThrE exporter (TC 2.A.79) family.</text>
</comment>
<feature type="transmembrane region" description="Helical" evidence="8">
    <location>
        <begin position="115"/>
        <end position="133"/>
    </location>
</feature>
<keyword evidence="2" id="KW-1003">Cell membrane</keyword>
<dbReference type="GO" id="GO:0005886">
    <property type="term" value="C:plasma membrane"/>
    <property type="evidence" value="ECO:0007669"/>
    <property type="project" value="UniProtKB-SubCell"/>
</dbReference>
<dbReference type="RefSeq" id="WP_282199211.1">
    <property type="nucleotide sequence ID" value="NZ_BOQE01000001.1"/>
</dbReference>
<evidence type="ECO:0000256" key="2">
    <source>
        <dbReference type="ARBA" id="ARBA00022475"/>
    </source>
</evidence>
<dbReference type="PANTHER" id="PTHR34390">
    <property type="entry name" value="UPF0442 PROTEIN YJJB-RELATED"/>
    <property type="match status" value="1"/>
</dbReference>
<sequence>MIRLAMAFLATTSYAVIYNVPRRALIPAGFVGAIAWLVLVGSQRLFGFNVVAASFCAALVVAVSSELLARIQRIPATVYSFAGIVTLVPGTSAFATMRAFIEGDYFTGLSRGTETMLIAGAVASGLVLAGAFMRWGRRGRYALESQMHD</sequence>
<gene>
    <name evidence="10" type="ORF">DNHGIG_16170</name>
</gene>
<evidence type="ECO:0000256" key="8">
    <source>
        <dbReference type="SAM" id="Phobius"/>
    </source>
</evidence>
<dbReference type="AlphaFoldDB" id="A0AAV4LEG8"/>
<protein>
    <submittedName>
        <fullName evidence="10">Membrane protein</fullName>
    </submittedName>
</protein>
<evidence type="ECO:0000259" key="9">
    <source>
        <dbReference type="Pfam" id="PF12821"/>
    </source>
</evidence>
<dbReference type="InterPro" id="IPR050539">
    <property type="entry name" value="ThrE_Dicarb/AminoAcid_Exp"/>
</dbReference>
<dbReference type="PANTHER" id="PTHR34390:SF1">
    <property type="entry name" value="SUCCINATE TRANSPORTER SUBUNIT YJJB-RELATED"/>
    <property type="match status" value="1"/>
</dbReference>
<proteinExistence type="inferred from homology"/>
<dbReference type="EMBL" id="BOQE01000001">
    <property type="protein sequence ID" value="GIM46068.1"/>
    <property type="molecule type" value="Genomic_DNA"/>
</dbReference>
<feature type="transmembrane region" description="Helical" evidence="8">
    <location>
        <begin position="46"/>
        <end position="69"/>
    </location>
</feature>
<evidence type="ECO:0000256" key="4">
    <source>
        <dbReference type="ARBA" id="ARBA00022692"/>
    </source>
</evidence>